<name>A0A1F7JH50_9BACT</name>
<reference evidence="1 2" key="1">
    <citation type="journal article" date="2016" name="Nat. Commun.">
        <title>Thousands of microbial genomes shed light on interconnected biogeochemical processes in an aquifer system.</title>
        <authorList>
            <person name="Anantharaman K."/>
            <person name="Brown C.T."/>
            <person name="Hug L.A."/>
            <person name="Sharon I."/>
            <person name="Castelle C.J."/>
            <person name="Probst A.J."/>
            <person name="Thomas B.C."/>
            <person name="Singh A."/>
            <person name="Wilkins M.J."/>
            <person name="Karaoz U."/>
            <person name="Brodie E.L."/>
            <person name="Williams K.H."/>
            <person name="Hubbard S.S."/>
            <person name="Banfield J.F."/>
        </authorList>
    </citation>
    <scope>NUCLEOTIDE SEQUENCE [LARGE SCALE GENOMIC DNA]</scope>
</reference>
<dbReference type="EMBL" id="MGAV01000012">
    <property type="protein sequence ID" value="OGK54937.1"/>
    <property type="molecule type" value="Genomic_DNA"/>
</dbReference>
<gene>
    <name evidence="1" type="ORF">A3H78_00480</name>
</gene>
<accession>A0A1F7JH50</accession>
<evidence type="ECO:0000313" key="2">
    <source>
        <dbReference type="Proteomes" id="UP000177418"/>
    </source>
</evidence>
<evidence type="ECO:0000313" key="1">
    <source>
        <dbReference type="EMBL" id="OGK54937.1"/>
    </source>
</evidence>
<organism evidence="1 2">
    <name type="scientific">Candidatus Roizmanbacteria bacterium RIFCSPLOWO2_02_FULL_36_11</name>
    <dbReference type="NCBI Taxonomy" id="1802071"/>
    <lineage>
        <taxon>Bacteria</taxon>
        <taxon>Candidatus Roizmaniibacteriota</taxon>
    </lineage>
</organism>
<sequence>MSTSSESGVVLLISEGLLKQHPLDDPREAGLINSISITEIPLEFVMGIKPFGNFEFDALEYLQDRVAPLTEGPQDS</sequence>
<comment type="caution">
    <text evidence="1">The sequence shown here is derived from an EMBL/GenBank/DDBJ whole genome shotgun (WGS) entry which is preliminary data.</text>
</comment>
<dbReference type="AlphaFoldDB" id="A0A1F7JH50"/>
<proteinExistence type="predicted"/>
<protein>
    <submittedName>
        <fullName evidence="1">Uncharacterized protein</fullName>
    </submittedName>
</protein>
<dbReference type="Proteomes" id="UP000177418">
    <property type="component" value="Unassembled WGS sequence"/>
</dbReference>